<feature type="region of interest" description="Disordered" evidence="1">
    <location>
        <begin position="157"/>
        <end position="192"/>
    </location>
</feature>
<dbReference type="AlphaFoldDB" id="A0A811LNJ3"/>
<feature type="compositionally biased region" description="Basic and acidic residues" evidence="1">
    <location>
        <begin position="340"/>
        <end position="350"/>
    </location>
</feature>
<keyword evidence="2" id="KW-0472">Membrane</keyword>
<evidence type="ECO:0000256" key="2">
    <source>
        <dbReference type="SAM" id="Phobius"/>
    </source>
</evidence>
<evidence type="ECO:0000256" key="1">
    <source>
        <dbReference type="SAM" id="MobiDB-lite"/>
    </source>
</evidence>
<name>A0A811LNJ3_9BILA</name>
<reference evidence="4" key="1">
    <citation type="submission" date="2020-09" db="EMBL/GenBank/DDBJ databases">
        <authorList>
            <person name="Kikuchi T."/>
        </authorList>
    </citation>
    <scope>NUCLEOTIDE SEQUENCE</scope>
    <source>
        <strain evidence="4">SH1</strain>
    </source>
</reference>
<organism evidence="4 5">
    <name type="scientific">Bursaphelenchus okinawaensis</name>
    <dbReference type="NCBI Taxonomy" id="465554"/>
    <lineage>
        <taxon>Eukaryota</taxon>
        <taxon>Metazoa</taxon>
        <taxon>Ecdysozoa</taxon>
        <taxon>Nematoda</taxon>
        <taxon>Chromadorea</taxon>
        <taxon>Rhabditida</taxon>
        <taxon>Tylenchina</taxon>
        <taxon>Tylenchomorpha</taxon>
        <taxon>Aphelenchoidea</taxon>
        <taxon>Aphelenchoididae</taxon>
        <taxon>Bursaphelenchus</taxon>
    </lineage>
</organism>
<feature type="transmembrane region" description="Helical" evidence="2">
    <location>
        <begin position="251"/>
        <end position="275"/>
    </location>
</feature>
<feature type="compositionally biased region" description="Basic and acidic residues" evidence="1">
    <location>
        <begin position="292"/>
        <end position="318"/>
    </location>
</feature>
<dbReference type="EMBL" id="CAJFDH010000006">
    <property type="protein sequence ID" value="CAD5228450.1"/>
    <property type="molecule type" value="Genomic_DNA"/>
</dbReference>
<evidence type="ECO:0008006" key="6">
    <source>
        <dbReference type="Google" id="ProtNLM"/>
    </source>
</evidence>
<feature type="region of interest" description="Disordered" evidence="1">
    <location>
        <begin position="292"/>
        <end position="350"/>
    </location>
</feature>
<proteinExistence type="predicted"/>
<dbReference type="EMBL" id="CAJFCW020000006">
    <property type="protein sequence ID" value="CAG9124497.1"/>
    <property type="molecule type" value="Genomic_DNA"/>
</dbReference>
<feature type="chain" id="PRO_5035595788" description="DOMON domain-containing protein" evidence="3">
    <location>
        <begin position="22"/>
        <end position="350"/>
    </location>
</feature>
<evidence type="ECO:0000313" key="4">
    <source>
        <dbReference type="EMBL" id="CAD5228450.1"/>
    </source>
</evidence>
<dbReference type="Proteomes" id="UP000614601">
    <property type="component" value="Unassembled WGS sequence"/>
</dbReference>
<evidence type="ECO:0000256" key="3">
    <source>
        <dbReference type="SAM" id="SignalP"/>
    </source>
</evidence>
<dbReference type="Proteomes" id="UP000783686">
    <property type="component" value="Unassembled WGS sequence"/>
</dbReference>
<gene>
    <name evidence="4" type="ORF">BOKJ2_LOCUS12684</name>
</gene>
<feature type="compositionally biased region" description="Basic residues" evidence="1">
    <location>
        <begin position="319"/>
        <end position="328"/>
    </location>
</feature>
<feature type="signal peptide" evidence="3">
    <location>
        <begin position="1"/>
        <end position="21"/>
    </location>
</feature>
<dbReference type="OrthoDB" id="10631745at2759"/>
<protein>
    <recommendedName>
        <fullName evidence="6">DOMON domain-containing protein</fullName>
    </recommendedName>
</protein>
<keyword evidence="5" id="KW-1185">Reference proteome</keyword>
<comment type="caution">
    <text evidence="4">The sequence shown here is derived from an EMBL/GenBank/DDBJ whole genome shotgun (WGS) entry which is preliminary data.</text>
</comment>
<feature type="compositionally biased region" description="Low complexity" evidence="1">
    <location>
        <begin position="169"/>
        <end position="187"/>
    </location>
</feature>
<sequence>MAKIPLLILVFCWACFHFSNANSCFSQDGPDAIADCASDDATEHFVLQFAQTPESIKYEVTVSAGCHEDKSIEDKVIMNFTYFDTAWAIGVFATDEELIEARVLRYTRDPDTDEELADGMTVPISLAEDYTFSITQTYNVLDVQYNGTSSTVAPFTSVTRNHTTDDPGTAETTMPSTYTTTPQSTEKTTTKADEPRYVSLSYGYPITITRNRTYFKSIIDYHRNDSNCDIVVRVMDGWLETQNQYWIDWELWATLSVWMMLFIGCFIGSIIAFLLGRSCARRRGRWNDGRGKLKVKEEKAGKSKTEKEKSKKEKSQKDKSKKSMKGKSKKEDSFEEVEEGANKTQEEQKV</sequence>
<keyword evidence="2" id="KW-0812">Transmembrane</keyword>
<accession>A0A811LNJ3</accession>
<evidence type="ECO:0000313" key="5">
    <source>
        <dbReference type="Proteomes" id="UP000614601"/>
    </source>
</evidence>
<keyword evidence="2" id="KW-1133">Transmembrane helix</keyword>
<keyword evidence="3" id="KW-0732">Signal</keyword>